<gene>
    <name evidence="2" type="ORF">CPB84DRAFT_1751652</name>
</gene>
<feature type="region of interest" description="Disordered" evidence="1">
    <location>
        <begin position="330"/>
        <end position="352"/>
    </location>
</feature>
<dbReference type="Gene3D" id="3.60.130.30">
    <property type="match status" value="1"/>
</dbReference>
<reference evidence="2" key="1">
    <citation type="submission" date="2020-11" db="EMBL/GenBank/DDBJ databases">
        <authorList>
            <consortium name="DOE Joint Genome Institute"/>
            <person name="Ahrendt S."/>
            <person name="Riley R."/>
            <person name="Andreopoulos W."/>
            <person name="LaButti K."/>
            <person name="Pangilinan J."/>
            <person name="Ruiz-duenas F.J."/>
            <person name="Barrasa J.M."/>
            <person name="Sanchez-Garcia M."/>
            <person name="Camarero S."/>
            <person name="Miyauchi S."/>
            <person name="Serrano A."/>
            <person name="Linde D."/>
            <person name="Babiker R."/>
            <person name="Drula E."/>
            <person name="Ayuso-Fernandez I."/>
            <person name="Pacheco R."/>
            <person name="Padilla G."/>
            <person name="Ferreira P."/>
            <person name="Barriuso J."/>
            <person name="Kellner H."/>
            <person name="Castanera R."/>
            <person name="Alfaro M."/>
            <person name="Ramirez L."/>
            <person name="Pisabarro A.G."/>
            <person name="Kuo A."/>
            <person name="Tritt A."/>
            <person name="Lipzen A."/>
            <person name="He G."/>
            <person name="Yan M."/>
            <person name="Ng V."/>
            <person name="Cullen D."/>
            <person name="Martin F."/>
            <person name="Rosso M.-N."/>
            <person name="Henrissat B."/>
            <person name="Hibbett D."/>
            <person name="Martinez A.T."/>
            <person name="Grigoriev I.V."/>
        </authorList>
    </citation>
    <scope>NUCLEOTIDE SEQUENCE</scope>
    <source>
        <strain evidence="2">AH 44721</strain>
    </source>
</reference>
<dbReference type="Proteomes" id="UP000724874">
    <property type="component" value="Unassembled WGS sequence"/>
</dbReference>
<protein>
    <submittedName>
        <fullName evidence="2">Uncharacterized protein</fullName>
    </submittedName>
</protein>
<sequence>MPPCSPKPTNTTLQEGIPCTNPAIPPPSSLKPGENSREKWKQTLRANAHATRKKRRLAQQEARFGDGPVPSGAQSKYVCAAEPVYTPLDSRHAGITSTGFTALDCGSIDGKTHQTYRLKDMVGERSTFNLSLQEWDGKTPMAVVDLDGRIFGFLAGIPDADYWEEQHQAAAQLLEDARRRCRLPKHSAHHRRGAFTTLWCGFSHGGGSTEPGNCTDTKTNKGILDGLMSAEPFSRIAGFGSCLHKHYVEKLCEVQKANPSLKRPFLNSVFPSTMFNLGPRTVCYPHRDFANLSFGFCAITALGSFNPKKGGHLVLWECGLVIEFPQDQPSSFHHPSSPTLIPPSPNPRRATPACNMRQVAYSDG</sequence>
<accession>A0A9P5NEX3</accession>
<dbReference type="EMBL" id="JADNYJ010000149">
    <property type="protein sequence ID" value="KAF8879430.1"/>
    <property type="molecule type" value="Genomic_DNA"/>
</dbReference>
<dbReference type="OrthoDB" id="3202607at2759"/>
<dbReference type="AlphaFoldDB" id="A0A9P5NEX3"/>
<proteinExistence type="predicted"/>
<comment type="caution">
    <text evidence="2">The sequence shown here is derived from an EMBL/GenBank/DDBJ whole genome shotgun (WGS) entry which is preliminary data.</text>
</comment>
<evidence type="ECO:0000313" key="3">
    <source>
        <dbReference type="Proteomes" id="UP000724874"/>
    </source>
</evidence>
<keyword evidence="3" id="KW-1185">Reference proteome</keyword>
<evidence type="ECO:0000313" key="2">
    <source>
        <dbReference type="EMBL" id="KAF8879430.1"/>
    </source>
</evidence>
<evidence type="ECO:0000256" key="1">
    <source>
        <dbReference type="SAM" id="MobiDB-lite"/>
    </source>
</evidence>
<feature type="region of interest" description="Disordered" evidence="1">
    <location>
        <begin position="1"/>
        <end position="39"/>
    </location>
</feature>
<feature type="compositionally biased region" description="Polar residues" evidence="1">
    <location>
        <begin position="330"/>
        <end position="339"/>
    </location>
</feature>
<name>A0A9P5NEX3_GYMJU</name>
<organism evidence="2 3">
    <name type="scientific">Gymnopilus junonius</name>
    <name type="common">Spectacular rustgill mushroom</name>
    <name type="synonym">Gymnopilus spectabilis subsp. junonius</name>
    <dbReference type="NCBI Taxonomy" id="109634"/>
    <lineage>
        <taxon>Eukaryota</taxon>
        <taxon>Fungi</taxon>
        <taxon>Dikarya</taxon>
        <taxon>Basidiomycota</taxon>
        <taxon>Agaricomycotina</taxon>
        <taxon>Agaricomycetes</taxon>
        <taxon>Agaricomycetidae</taxon>
        <taxon>Agaricales</taxon>
        <taxon>Agaricineae</taxon>
        <taxon>Hymenogastraceae</taxon>
        <taxon>Gymnopilus</taxon>
    </lineage>
</organism>